<proteinExistence type="predicted"/>
<organism evidence="1 2">
    <name type="scientific">Ureibacillus galli</name>
    <dbReference type="NCBI Taxonomy" id="2762222"/>
    <lineage>
        <taxon>Bacteria</taxon>
        <taxon>Bacillati</taxon>
        <taxon>Bacillota</taxon>
        <taxon>Bacilli</taxon>
        <taxon>Bacillales</taxon>
        <taxon>Caryophanaceae</taxon>
        <taxon>Ureibacillus</taxon>
    </lineage>
</organism>
<keyword evidence="2" id="KW-1185">Reference proteome</keyword>
<evidence type="ECO:0008006" key="3">
    <source>
        <dbReference type="Google" id="ProtNLM"/>
    </source>
</evidence>
<evidence type="ECO:0000313" key="1">
    <source>
        <dbReference type="EMBL" id="MBD8028139.1"/>
    </source>
</evidence>
<name>A0ABR8XFX4_9BACL</name>
<accession>A0ABR8XFX4</accession>
<dbReference type="Proteomes" id="UP000640930">
    <property type="component" value="Unassembled WGS sequence"/>
</dbReference>
<protein>
    <recommendedName>
        <fullName evidence="3">DUF2283 domain-containing protein</fullName>
    </recommendedName>
</protein>
<reference evidence="1 2" key="1">
    <citation type="submission" date="2020-08" db="EMBL/GenBank/DDBJ databases">
        <title>A Genomic Blueprint of the Chicken Gut Microbiome.</title>
        <authorList>
            <person name="Gilroy R."/>
            <person name="Ravi A."/>
            <person name="Getino M."/>
            <person name="Pursley I."/>
            <person name="Horton D.L."/>
            <person name="Alikhan N.-F."/>
            <person name="Baker D."/>
            <person name="Gharbi K."/>
            <person name="Hall N."/>
            <person name="Watson M."/>
            <person name="Adriaenssens E.M."/>
            <person name="Foster-Nyarko E."/>
            <person name="Jarju S."/>
            <person name="Secka A."/>
            <person name="Antonio M."/>
            <person name="Oren A."/>
            <person name="Chaudhuri R."/>
            <person name="La Ragione R.M."/>
            <person name="Hildebrand F."/>
            <person name="Pallen M.J."/>
        </authorList>
    </citation>
    <scope>NUCLEOTIDE SEQUENCE [LARGE SCALE GENOMIC DNA]</scope>
    <source>
        <strain evidence="1 2">Re31</strain>
    </source>
</reference>
<sequence>MFKLNVTTHSGESDIVEVDVYDPNELNTQRNDESIQAILIGPNSYSRIDLKNVKLIEEVASEEPIEEINQ</sequence>
<comment type="caution">
    <text evidence="1">The sequence shown here is derived from an EMBL/GenBank/DDBJ whole genome shotgun (WGS) entry which is preliminary data.</text>
</comment>
<gene>
    <name evidence="1" type="ORF">H9636_15940</name>
</gene>
<dbReference type="EMBL" id="JACSQA010000032">
    <property type="protein sequence ID" value="MBD8028139.1"/>
    <property type="molecule type" value="Genomic_DNA"/>
</dbReference>
<dbReference type="RefSeq" id="WP_191708554.1">
    <property type="nucleotide sequence ID" value="NZ_JACSQA010000032.1"/>
</dbReference>
<evidence type="ECO:0000313" key="2">
    <source>
        <dbReference type="Proteomes" id="UP000640930"/>
    </source>
</evidence>